<evidence type="ECO:0000256" key="1">
    <source>
        <dbReference type="SAM" id="MobiDB-lite"/>
    </source>
</evidence>
<gene>
    <name evidence="2" type="ORF">PCOR1329_LOCUS14812</name>
</gene>
<feature type="compositionally biased region" description="Low complexity" evidence="1">
    <location>
        <begin position="32"/>
        <end position="50"/>
    </location>
</feature>
<name>A0ABN9R0G7_9DINO</name>
<organism evidence="2 3">
    <name type="scientific">Prorocentrum cordatum</name>
    <dbReference type="NCBI Taxonomy" id="2364126"/>
    <lineage>
        <taxon>Eukaryota</taxon>
        <taxon>Sar</taxon>
        <taxon>Alveolata</taxon>
        <taxon>Dinophyceae</taxon>
        <taxon>Prorocentrales</taxon>
        <taxon>Prorocentraceae</taxon>
        <taxon>Prorocentrum</taxon>
    </lineage>
</organism>
<keyword evidence="3" id="KW-1185">Reference proteome</keyword>
<accession>A0ABN9R0G7</accession>
<evidence type="ECO:0000313" key="2">
    <source>
        <dbReference type="EMBL" id="CAK0809591.1"/>
    </source>
</evidence>
<dbReference type="Proteomes" id="UP001189429">
    <property type="component" value="Unassembled WGS sequence"/>
</dbReference>
<proteinExistence type="predicted"/>
<feature type="region of interest" description="Disordered" evidence="1">
    <location>
        <begin position="93"/>
        <end position="222"/>
    </location>
</feature>
<sequence>MGGEKGAGEEEEEEEEEGEPNGRQRARADSEASPAAPRPGEGPGRIRVPPAGRRPERAELTWGARRGVPMREGSDRCLCGGAVDVQSACRELGQELCDGPGGGTRTSSSSGQALAGEGSARARARSIRPGARKDRRATASAQPRVDVHGQAPLRSCSGSAMPHFSSCGSSPSRPWPRRQRPGSSSRRGLAGELLSHRSPWRRLRGPSNAQDLAARPSVLDWR</sequence>
<feature type="compositionally biased region" description="Low complexity" evidence="1">
    <location>
        <begin position="105"/>
        <end position="121"/>
    </location>
</feature>
<feature type="region of interest" description="Disordered" evidence="1">
    <location>
        <begin position="1"/>
        <end position="77"/>
    </location>
</feature>
<reference evidence="2" key="1">
    <citation type="submission" date="2023-10" db="EMBL/GenBank/DDBJ databases">
        <authorList>
            <person name="Chen Y."/>
            <person name="Shah S."/>
            <person name="Dougan E. K."/>
            <person name="Thang M."/>
            <person name="Chan C."/>
        </authorList>
    </citation>
    <scope>NUCLEOTIDE SEQUENCE [LARGE SCALE GENOMIC DNA]</scope>
</reference>
<comment type="caution">
    <text evidence="2">The sequence shown here is derived from an EMBL/GenBank/DDBJ whole genome shotgun (WGS) entry which is preliminary data.</text>
</comment>
<feature type="compositionally biased region" description="Basic and acidic residues" evidence="1">
    <location>
        <begin position="20"/>
        <end position="30"/>
    </location>
</feature>
<feature type="compositionally biased region" description="Acidic residues" evidence="1">
    <location>
        <begin position="9"/>
        <end position="19"/>
    </location>
</feature>
<evidence type="ECO:0000313" key="3">
    <source>
        <dbReference type="Proteomes" id="UP001189429"/>
    </source>
</evidence>
<dbReference type="EMBL" id="CAUYUJ010004446">
    <property type="protein sequence ID" value="CAK0809591.1"/>
    <property type="molecule type" value="Genomic_DNA"/>
</dbReference>
<protein>
    <submittedName>
        <fullName evidence="2">Uncharacterized protein</fullName>
    </submittedName>
</protein>